<organism evidence="2">
    <name type="scientific">Streptomyces sp. R21</name>
    <dbReference type="NCBI Taxonomy" id="3238627"/>
    <lineage>
        <taxon>Bacteria</taxon>
        <taxon>Bacillati</taxon>
        <taxon>Actinomycetota</taxon>
        <taxon>Actinomycetes</taxon>
        <taxon>Kitasatosporales</taxon>
        <taxon>Streptomycetaceae</taxon>
        <taxon>Streptomyces</taxon>
    </lineage>
</organism>
<dbReference type="NCBIfam" id="TIGR01686">
    <property type="entry name" value="FkbH"/>
    <property type="match status" value="1"/>
</dbReference>
<dbReference type="SUPFAM" id="SSF56784">
    <property type="entry name" value="HAD-like"/>
    <property type="match status" value="1"/>
</dbReference>
<feature type="region of interest" description="Disordered" evidence="1">
    <location>
        <begin position="1"/>
        <end position="20"/>
    </location>
</feature>
<accession>A0AB39PH53</accession>
<dbReference type="RefSeq" id="WP_369236313.1">
    <property type="nucleotide sequence ID" value="NZ_CP163435.1"/>
</dbReference>
<dbReference type="Gene3D" id="3.40.630.30">
    <property type="match status" value="1"/>
</dbReference>
<dbReference type="InterPro" id="IPR010037">
    <property type="entry name" value="FkbH_domain"/>
</dbReference>
<proteinExistence type="predicted"/>
<dbReference type="Gene3D" id="3.40.50.1110">
    <property type="entry name" value="SGNH hydrolase"/>
    <property type="match status" value="1"/>
</dbReference>
<evidence type="ECO:0000256" key="1">
    <source>
        <dbReference type="SAM" id="MobiDB-lite"/>
    </source>
</evidence>
<dbReference type="SUPFAM" id="SSF55729">
    <property type="entry name" value="Acyl-CoA N-acyltransferases (Nat)"/>
    <property type="match status" value="1"/>
</dbReference>
<dbReference type="EMBL" id="CP163435">
    <property type="protein sequence ID" value="XDQ28358.1"/>
    <property type="molecule type" value="Genomic_DNA"/>
</dbReference>
<protein>
    <submittedName>
        <fullName evidence="2">HAD-IIIC family phosphatase</fullName>
    </submittedName>
</protein>
<gene>
    <name evidence="2" type="ORF">AB5J56_28335</name>
</gene>
<sequence length="647" mass="70808">MSTAVGTSAPAHSVPEKTGPLDRLRALHGEDRIAAEYPTVSELLAELVTSEADFAALARAGRLLSRVAPESVQKLHPQVAPATVAIAGHGMLDALIPALTAQFARHGIPLRAAEAEYDSWLRDLQDTGSPLYAADAELALCVLDAQIVFDELPLPWGVSDLAKALDAKLALITTLVARYAEHGSGTLVLNTLPLLNSHAHQLVDHRSRTELSVHWREFNTGLLRLAADQPRLHVVDLDPLIAESGPVRDSRLAAYAKVHLGEELLGRYAREIGHLARTLRGRAKKVLVVDLDNTLWDGILGDDGPDGIAAASTYRGEAFGKFQRAVKQIGAQGVLLAVCSKNDRDPVIGVLRDHPDMVLREEDFTRVNANWDPKDGNLRDIAAKLNLGVDSFVFADDSPFECGLVASSLPEVAVVRLDEEPALHVDRLLADGWFDVRELTAEDRLRAGQYRSEAGRQDLEESAGSMEEYLRALDVRVDISPARDHEVARIAQITLRTNQFNLTTRRMQQADVQQYREADNQLVLAVRTRDRFGDNGLVGVVFARKEVGDGRLDYYIDNMLLSCRVFSRGIEQAALASLLTHARDHGGTSIFGSYRPTAKNHRVRDLFPSLGFDTISESEDGGAEFQHTLGAGVPDVPEHITLELAFV</sequence>
<dbReference type="Gene3D" id="3.40.50.1000">
    <property type="entry name" value="HAD superfamily/HAD-like"/>
    <property type="match status" value="1"/>
</dbReference>
<name>A0AB39PH53_9ACTN</name>
<dbReference type="InterPro" id="IPR010033">
    <property type="entry name" value="HAD_SF_ppase_IIIC"/>
</dbReference>
<dbReference type="AlphaFoldDB" id="A0AB39PH53"/>
<dbReference type="InterPro" id="IPR036514">
    <property type="entry name" value="SGNH_hydro_sf"/>
</dbReference>
<reference evidence="2" key="1">
    <citation type="submission" date="2024-07" db="EMBL/GenBank/DDBJ databases">
        <authorList>
            <person name="Yu S.T."/>
        </authorList>
    </citation>
    <scope>NUCLEOTIDE SEQUENCE</scope>
    <source>
        <strain evidence="2">R21</strain>
    </source>
</reference>
<dbReference type="InterPro" id="IPR016181">
    <property type="entry name" value="Acyl_CoA_acyltransferase"/>
</dbReference>
<evidence type="ECO:0000313" key="2">
    <source>
        <dbReference type="EMBL" id="XDQ28358.1"/>
    </source>
</evidence>
<dbReference type="InterPro" id="IPR023214">
    <property type="entry name" value="HAD_sf"/>
</dbReference>
<dbReference type="InterPro" id="IPR036412">
    <property type="entry name" value="HAD-like_sf"/>
</dbReference>
<dbReference type="NCBIfam" id="TIGR01681">
    <property type="entry name" value="HAD-SF-IIIC"/>
    <property type="match status" value="1"/>
</dbReference>